<dbReference type="AlphaFoldDB" id="A0AAN9A492"/>
<comment type="caution">
    <text evidence="4">The sequence shown here is derived from an EMBL/GenBank/DDBJ whole genome shotgun (WGS) entry which is preliminary data.</text>
</comment>
<evidence type="ECO:0000256" key="3">
    <source>
        <dbReference type="ARBA" id="ARBA00020263"/>
    </source>
</evidence>
<evidence type="ECO:0000256" key="1">
    <source>
        <dbReference type="ARBA" id="ARBA00005043"/>
    </source>
</evidence>
<protein>
    <recommendedName>
        <fullName evidence="3">Elongator complex protein 6</fullName>
    </recommendedName>
</protein>
<organism evidence="4 5">
    <name type="scientific">Halocaridina rubra</name>
    <name type="common">Hawaiian red shrimp</name>
    <dbReference type="NCBI Taxonomy" id="373956"/>
    <lineage>
        <taxon>Eukaryota</taxon>
        <taxon>Metazoa</taxon>
        <taxon>Ecdysozoa</taxon>
        <taxon>Arthropoda</taxon>
        <taxon>Crustacea</taxon>
        <taxon>Multicrustacea</taxon>
        <taxon>Malacostraca</taxon>
        <taxon>Eumalacostraca</taxon>
        <taxon>Eucarida</taxon>
        <taxon>Decapoda</taxon>
        <taxon>Pleocyemata</taxon>
        <taxon>Caridea</taxon>
        <taxon>Atyoidea</taxon>
        <taxon>Atyidae</taxon>
        <taxon>Halocaridina</taxon>
    </lineage>
</organism>
<reference evidence="4 5" key="1">
    <citation type="submission" date="2023-11" db="EMBL/GenBank/DDBJ databases">
        <title>Halocaridina rubra genome assembly.</title>
        <authorList>
            <person name="Smith C."/>
        </authorList>
    </citation>
    <scope>NUCLEOTIDE SEQUENCE [LARGE SCALE GENOMIC DNA]</scope>
    <source>
        <strain evidence="4">EP-1</strain>
        <tissue evidence="4">Whole</tissue>
    </source>
</reference>
<dbReference type="Pfam" id="PF09807">
    <property type="entry name" value="ELP6"/>
    <property type="match status" value="1"/>
</dbReference>
<evidence type="ECO:0000313" key="5">
    <source>
        <dbReference type="Proteomes" id="UP001381693"/>
    </source>
</evidence>
<comment type="similarity">
    <text evidence="2">Belongs to the ELP6 family.</text>
</comment>
<sequence length="270" mass="30228">MNMFDSVTNALESCGVCIDEGGLLLLSETSSTTACGLVCHVITSELANNHHVCFVSMQHTWGHYCNIGNKLGVNLRQLTSDGKIQVIEMLKLLSRTLDEVTDSADDPFDFIKTPSVHPLHKLYQLIRRTLQPWLDKNEFFILVLDGISFLLNLGLKSADIHNFINYCRNLTEMGDLSGRYAGTLVVVTQLYEKDDETSIVSSKIIHTSNTYISLDSLKTGLSREVHGNFIINVLNRKLPHICSPEVWTFQYKMEDKNMKLFAPGTASGVL</sequence>
<dbReference type="InterPro" id="IPR027417">
    <property type="entry name" value="P-loop_NTPase"/>
</dbReference>
<gene>
    <name evidence="4" type="ORF">SK128_011066</name>
</gene>
<dbReference type="EMBL" id="JAXCGZ010011579">
    <property type="protein sequence ID" value="KAK7074468.1"/>
    <property type="molecule type" value="Genomic_DNA"/>
</dbReference>
<proteinExistence type="inferred from homology"/>
<dbReference type="Proteomes" id="UP001381693">
    <property type="component" value="Unassembled WGS sequence"/>
</dbReference>
<dbReference type="InterPro" id="IPR018627">
    <property type="entry name" value="ELP6"/>
</dbReference>
<dbReference type="PANTHER" id="PTHR16184:SF6">
    <property type="entry name" value="ELONGATOR COMPLEX PROTEIN 6"/>
    <property type="match status" value="1"/>
</dbReference>
<dbReference type="CDD" id="cd19495">
    <property type="entry name" value="Elp6"/>
    <property type="match status" value="1"/>
</dbReference>
<dbReference type="GO" id="GO:0002098">
    <property type="term" value="P:tRNA wobble uridine modification"/>
    <property type="evidence" value="ECO:0007669"/>
    <property type="project" value="InterPro"/>
</dbReference>
<dbReference type="PANTHER" id="PTHR16184">
    <property type="entry name" value="ELONGATOR COMPLEX PROTEIN 6"/>
    <property type="match status" value="1"/>
</dbReference>
<evidence type="ECO:0000256" key="2">
    <source>
        <dbReference type="ARBA" id="ARBA00008837"/>
    </source>
</evidence>
<accession>A0AAN9A492</accession>
<keyword evidence="5" id="KW-1185">Reference proteome</keyword>
<dbReference type="Gene3D" id="3.40.50.300">
    <property type="entry name" value="P-loop containing nucleotide triphosphate hydrolases"/>
    <property type="match status" value="1"/>
</dbReference>
<comment type="pathway">
    <text evidence="1">tRNA modification; 5-methoxycarbonylmethyl-2-thiouridine-tRNA biosynthesis.</text>
</comment>
<evidence type="ECO:0000313" key="4">
    <source>
        <dbReference type="EMBL" id="KAK7074468.1"/>
    </source>
</evidence>
<dbReference type="GO" id="GO:0033588">
    <property type="term" value="C:elongator holoenzyme complex"/>
    <property type="evidence" value="ECO:0007669"/>
    <property type="project" value="InterPro"/>
</dbReference>
<name>A0AAN9A492_HALRR</name>